<dbReference type="RefSeq" id="WP_052835363.1">
    <property type="nucleotide sequence ID" value="NZ_CDRZ01000102.1"/>
</dbReference>
<dbReference type="InterPro" id="IPR014998">
    <property type="entry name" value="DUF1848"/>
</dbReference>
<dbReference type="Proteomes" id="UP000046155">
    <property type="component" value="Unassembled WGS sequence"/>
</dbReference>
<gene>
    <name evidence="1" type="ORF">SSCH_1900003</name>
</gene>
<sequence length="301" mass="35282">MKKSIVSVSRRTDIPAFFGDWFAQQLDKGHTTVYHPYKHERITVSLEPQDVAAFVFWSKDYRPFWNYLEVLDRQGYSFVFHYTITGLPSIFEPKVPSAAESCQTLKLISQRYSPQHITWRYDPIILTDKTPPDYHIDKFRDLCQQLEGYTRRCYISFVNLYSKVLRSLMRYENIFSIIDLPVLDKIQLSEDLATIASEHGISLSSCCNKYLVRGWITEGHCVDVELLHELFGINKNDYELKPSRKYCGCYESIDIGSYNTCKHGCIYCYANRSPSKSRFTNKQPKKQRNKCFKQLSLDFNN</sequence>
<protein>
    <recommendedName>
        <fullName evidence="3">DNA repair photolyase</fullName>
    </recommendedName>
</protein>
<dbReference type="AlphaFoldDB" id="A0A0B7MKI0"/>
<accession>A0A0B7MKI0</accession>
<evidence type="ECO:0008006" key="3">
    <source>
        <dbReference type="Google" id="ProtNLM"/>
    </source>
</evidence>
<evidence type="ECO:0000313" key="2">
    <source>
        <dbReference type="Proteomes" id="UP000046155"/>
    </source>
</evidence>
<dbReference type="EMBL" id="CDRZ01000102">
    <property type="protein sequence ID" value="CEO88471.1"/>
    <property type="molecule type" value="Genomic_DNA"/>
</dbReference>
<name>A0A0B7MKI0_9FIRM</name>
<organism evidence="1 2">
    <name type="scientific">Syntrophaceticus schinkii</name>
    <dbReference type="NCBI Taxonomy" id="499207"/>
    <lineage>
        <taxon>Bacteria</taxon>
        <taxon>Bacillati</taxon>
        <taxon>Bacillota</taxon>
        <taxon>Clostridia</taxon>
        <taxon>Thermoanaerobacterales</taxon>
        <taxon>Thermoanaerobacterales Family III. Incertae Sedis</taxon>
        <taxon>Syntrophaceticus</taxon>
    </lineage>
</organism>
<keyword evidence="2" id="KW-1185">Reference proteome</keyword>
<evidence type="ECO:0000313" key="1">
    <source>
        <dbReference type="EMBL" id="CEO88471.1"/>
    </source>
</evidence>
<dbReference type="Pfam" id="PF08902">
    <property type="entry name" value="DUF1848"/>
    <property type="match status" value="1"/>
</dbReference>
<proteinExistence type="predicted"/>
<reference evidence="2" key="1">
    <citation type="submission" date="2015-01" db="EMBL/GenBank/DDBJ databases">
        <authorList>
            <person name="Manzoor Shahid"/>
            <person name="Zubair Saima"/>
        </authorList>
    </citation>
    <scope>NUCLEOTIDE SEQUENCE [LARGE SCALE GENOMIC DNA]</scope>
    <source>
        <strain evidence="2">Sp3</strain>
    </source>
</reference>